<dbReference type="EMBL" id="CAEZSV010000057">
    <property type="protein sequence ID" value="CAB4550817.1"/>
    <property type="molecule type" value="Genomic_DNA"/>
</dbReference>
<accession>A0A6J6CHC0</accession>
<name>A0A6J6CHC0_9ZZZZ</name>
<sequence length="52" mass="6017">MEAHKHGPEMNLAERLVKHATGELWPPEVEATEHRKDDCAEDDVVEMRHNKV</sequence>
<gene>
    <name evidence="1" type="ORF">UFOPK1506_00434</name>
</gene>
<reference evidence="1" key="1">
    <citation type="submission" date="2020-05" db="EMBL/GenBank/DDBJ databases">
        <authorList>
            <person name="Chiriac C."/>
            <person name="Salcher M."/>
            <person name="Ghai R."/>
            <person name="Kavagutti S V."/>
        </authorList>
    </citation>
    <scope>NUCLEOTIDE SEQUENCE</scope>
</reference>
<protein>
    <submittedName>
        <fullName evidence="1">Unannotated protein</fullName>
    </submittedName>
</protein>
<organism evidence="1">
    <name type="scientific">freshwater metagenome</name>
    <dbReference type="NCBI Taxonomy" id="449393"/>
    <lineage>
        <taxon>unclassified sequences</taxon>
        <taxon>metagenomes</taxon>
        <taxon>ecological metagenomes</taxon>
    </lineage>
</organism>
<dbReference type="AlphaFoldDB" id="A0A6J6CHC0"/>
<evidence type="ECO:0000313" key="1">
    <source>
        <dbReference type="EMBL" id="CAB4550817.1"/>
    </source>
</evidence>
<proteinExistence type="predicted"/>